<dbReference type="RefSeq" id="WP_231335259.1">
    <property type="nucleotide sequence ID" value="NZ_CP059572.1"/>
</dbReference>
<evidence type="ECO:0000256" key="2">
    <source>
        <dbReference type="SAM" id="SignalP"/>
    </source>
</evidence>
<feature type="signal peptide" evidence="2">
    <location>
        <begin position="1"/>
        <end position="23"/>
    </location>
</feature>
<keyword evidence="4" id="KW-1185">Reference proteome</keyword>
<gene>
    <name evidence="3" type="ORF">AGRA3207_003004</name>
</gene>
<name>A0ABX8QTK9_9ACTN</name>
<accession>A0ABX8QTK9</accession>
<feature type="chain" id="PRO_5046680799" evidence="2">
    <location>
        <begin position="24"/>
        <end position="158"/>
    </location>
</feature>
<dbReference type="InterPro" id="IPR006311">
    <property type="entry name" value="TAT_signal"/>
</dbReference>
<reference evidence="3" key="1">
    <citation type="submission" date="2020-07" db="EMBL/GenBank/DDBJ databases">
        <authorList>
            <person name="Tarantini F.S."/>
            <person name="Hong K.W."/>
            <person name="Chan K.G."/>
        </authorList>
    </citation>
    <scope>NUCLEOTIDE SEQUENCE</scope>
    <source>
        <strain evidence="3">32-07</strain>
    </source>
</reference>
<evidence type="ECO:0000256" key="1">
    <source>
        <dbReference type="SAM" id="MobiDB-lite"/>
    </source>
</evidence>
<keyword evidence="2" id="KW-0732">Signal</keyword>
<dbReference type="PROSITE" id="PS51318">
    <property type="entry name" value="TAT"/>
    <property type="match status" value="1"/>
</dbReference>
<evidence type="ECO:0000313" key="4">
    <source>
        <dbReference type="Proteomes" id="UP001049518"/>
    </source>
</evidence>
<dbReference type="EMBL" id="CP059572">
    <property type="protein sequence ID" value="QXJ22065.1"/>
    <property type="molecule type" value="Genomic_DNA"/>
</dbReference>
<proteinExistence type="predicted"/>
<dbReference type="Proteomes" id="UP001049518">
    <property type="component" value="Chromosome"/>
</dbReference>
<organism evidence="3 4">
    <name type="scientific">Actinomadura graeca</name>
    <dbReference type="NCBI Taxonomy" id="2750812"/>
    <lineage>
        <taxon>Bacteria</taxon>
        <taxon>Bacillati</taxon>
        <taxon>Actinomycetota</taxon>
        <taxon>Actinomycetes</taxon>
        <taxon>Streptosporangiales</taxon>
        <taxon>Thermomonosporaceae</taxon>
        <taxon>Actinomadura</taxon>
    </lineage>
</organism>
<feature type="region of interest" description="Disordered" evidence="1">
    <location>
        <begin position="27"/>
        <end position="68"/>
    </location>
</feature>
<protein>
    <submittedName>
        <fullName evidence="3">Uncharacterized protein</fullName>
    </submittedName>
</protein>
<sequence>MPSRILVLITATAAAAMALSGLAGDPRIAAAAGAPPPGDDAPAAADPPPAPAKDPRAPSAGGSSGAKDGTDLTACLDAECDVEVQSGQQIKIDKQYGADSVGVKRNGSQVTLTVHRGSAKMVTMLDAGAAHSSSTFNDLVFQPRLGKNGALILTISRT</sequence>
<evidence type="ECO:0000313" key="3">
    <source>
        <dbReference type="EMBL" id="QXJ22065.1"/>
    </source>
</evidence>
<feature type="compositionally biased region" description="Pro residues" evidence="1">
    <location>
        <begin position="34"/>
        <end position="52"/>
    </location>
</feature>